<dbReference type="GO" id="GO:0005737">
    <property type="term" value="C:cytoplasm"/>
    <property type="evidence" value="ECO:0007669"/>
    <property type="project" value="TreeGrafter"/>
</dbReference>
<dbReference type="KEGG" id="bfu:BCIN_01g03620"/>
<dbReference type="OrthoDB" id="10053431at2759"/>
<accession>A0A384J508</accession>
<protein>
    <recommendedName>
        <fullName evidence="3">N-acetylglucosamine-induced protein 1</fullName>
    </recommendedName>
</protein>
<dbReference type="PANTHER" id="PTHR35020:SF4">
    <property type="entry name" value="N-ACETYLGLUCOSAMINE-INDUCED PROTEIN 1"/>
    <property type="match status" value="1"/>
</dbReference>
<evidence type="ECO:0000313" key="2">
    <source>
        <dbReference type="Proteomes" id="UP000001798"/>
    </source>
</evidence>
<dbReference type="Pfam" id="PF12239">
    <property type="entry name" value="DUF3605"/>
    <property type="match status" value="1"/>
</dbReference>
<dbReference type="EMBL" id="CP009805">
    <property type="protein sequence ID" value="ATZ45612.1"/>
    <property type="molecule type" value="Genomic_DNA"/>
</dbReference>
<gene>
    <name evidence="1" type="ORF">BCIN_01g03620</name>
</gene>
<sequence>MGSITPLPYWQTNIPPSAHTPHCPPFLQSLSEKDMHILLTPDSAYQPLSWPHVHHLITHNQLSRFQRKPSALRQYLEYCHDIKQTHGSMLRFILDAKLGWSEPDLHPRGAPFRDPRDYKILPNDWPYGIDEKIVHLVVWTKFALEDDPETGHTRDDVKSEIETWVDRVFGEKCGRENVIWFRNWRSLKSIHSVEHFHVMLYDPAPEFVREVTGSI</sequence>
<dbReference type="InterPro" id="IPR022036">
    <property type="entry name" value="DUF3605"/>
</dbReference>
<dbReference type="AlphaFoldDB" id="A0A384J508"/>
<proteinExistence type="predicted"/>
<dbReference type="OMA" id="KNWAALK"/>
<reference evidence="1 2" key="1">
    <citation type="journal article" date="2011" name="PLoS Genet.">
        <title>Genomic analysis of the necrotrophic fungal pathogens Sclerotinia sclerotiorum and Botrytis cinerea.</title>
        <authorList>
            <person name="Amselem J."/>
            <person name="Cuomo C.A."/>
            <person name="van Kan J.A."/>
            <person name="Viaud M."/>
            <person name="Benito E.P."/>
            <person name="Couloux A."/>
            <person name="Coutinho P.M."/>
            <person name="de Vries R.P."/>
            <person name="Dyer P.S."/>
            <person name="Fillinger S."/>
            <person name="Fournier E."/>
            <person name="Gout L."/>
            <person name="Hahn M."/>
            <person name="Kohn L."/>
            <person name="Lapalu N."/>
            <person name="Plummer K.M."/>
            <person name="Pradier J.M."/>
            <person name="Quevillon E."/>
            <person name="Sharon A."/>
            <person name="Simon A."/>
            <person name="ten Have A."/>
            <person name="Tudzynski B."/>
            <person name="Tudzynski P."/>
            <person name="Wincker P."/>
            <person name="Andrew M."/>
            <person name="Anthouard V."/>
            <person name="Beever R.E."/>
            <person name="Beffa R."/>
            <person name="Benoit I."/>
            <person name="Bouzid O."/>
            <person name="Brault B."/>
            <person name="Chen Z."/>
            <person name="Choquer M."/>
            <person name="Collemare J."/>
            <person name="Cotton P."/>
            <person name="Danchin E.G."/>
            <person name="Da Silva C."/>
            <person name="Gautier A."/>
            <person name="Giraud C."/>
            <person name="Giraud T."/>
            <person name="Gonzalez C."/>
            <person name="Grossetete S."/>
            <person name="Guldener U."/>
            <person name="Henrissat B."/>
            <person name="Howlett B.J."/>
            <person name="Kodira C."/>
            <person name="Kretschmer M."/>
            <person name="Lappartient A."/>
            <person name="Leroch M."/>
            <person name="Levis C."/>
            <person name="Mauceli E."/>
            <person name="Neuveglise C."/>
            <person name="Oeser B."/>
            <person name="Pearson M."/>
            <person name="Poulain J."/>
            <person name="Poussereau N."/>
            <person name="Quesneville H."/>
            <person name="Rascle C."/>
            <person name="Schumacher J."/>
            <person name="Segurens B."/>
            <person name="Sexton A."/>
            <person name="Silva E."/>
            <person name="Sirven C."/>
            <person name="Soanes D.M."/>
            <person name="Talbot N.J."/>
            <person name="Templeton M."/>
            <person name="Yandava C."/>
            <person name="Yarden O."/>
            <person name="Zeng Q."/>
            <person name="Rollins J.A."/>
            <person name="Lebrun M.H."/>
            <person name="Dickman M."/>
        </authorList>
    </citation>
    <scope>NUCLEOTIDE SEQUENCE [LARGE SCALE GENOMIC DNA]</scope>
    <source>
        <strain evidence="1 2">B05.10</strain>
    </source>
</reference>
<organism evidence="1 2">
    <name type="scientific">Botryotinia fuckeliana (strain B05.10)</name>
    <name type="common">Noble rot fungus</name>
    <name type="synonym">Botrytis cinerea</name>
    <dbReference type="NCBI Taxonomy" id="332648"/>
    <lineage>
        <taxon>Eukaryota</taxon>
        <taxon>Fungi</taxon>
        <taxon>Dikarya</taxon>
        <taxon>Ascomycota</taxon>
        <taxon>Pezizomycotina</taxon>
        <taxon>Leotiomycetes</taxon>
        <taxon>Helotiales</taxon>
        <taxon>Sclerotiniaceae</taxon>
        <taxon>Botrytis</taxon>
    </lineage>
</organism>
<evidence type="ECO:0000313" key="1">
    <source>
        <dbReference type="EMBL" id="ATZ45612.1"/>
    </source>
</evidence>
<dbReference type="GeneID" id="5431496"/>
<dbReference type="RefSeq" id="XP_001550995.1">
    <property type="nucleotide sequence ID" value="XM_001550945.2"/>
</dbReference>
<name>A0A384J508_BOTFB</name>
<dbReference type="GO" id="GO:0006044">
    <property type="term" value="P:N-acetylglucosamine metabolic process"/>
    <property type="evidence" value="ECO:0007669"/>
    <property type="project" value="TreeGrafter"/>
</dbReference>
<dbReference type="Proteomes" id="UP000001798">
    <property type="component" value="Chromosome 1"/>
</dbReference>
<dbReference type="PANTHER" id="PTHR35020">
    <property type="entry name" value="N-ACETYLGLUCOSAMINE-INDUCED PROTEIN 1"/>
    <property type="match status" value="1"/>
</dbReference>
<evidence type="ECO:0008006" key="3">
    <source>
        <dbReference type="Google" id="ProtNLM"/>
    </source>
</evidence>
<keyword evidence="2" id="KW-1185">Reference proteome</keyword>
<reference evidence="1 2" key="3">
    <citation type="journal article" date="2017" name="Mol. Plant Pathol.">
        <title>A gapless genome sequence of the fungus Botrytis cinerea.</title>
        <authorList>
            <person name="Van Kan J.A."/>
            <person name="Stassen J.H."/>
            <person name="Mosbach A."/>
            <person name="Van Der Lee T.A."/>
            <person name="Faino L."/>
            <person name="Farmer A.D."/>
            <person name="Papasotiriou D.G."/>
            <person name="Zhou S."/>
            <person name="Seidl M.F."/>
            <person name="Cottam E."/>
            <person name="Edel D."/>
            <person name="Hahn M."/>
            <person name="Schwartz D.C."/>
            <person name="Dietrich R.A."/>
            <person name="Widdison S."/>
            <person name="Scalliet G."/>
        </authorList>
    </citation>
    <scope>NUCLEOTIDE SEQUENCE [LARGE SCALE GENOMIC DNA]</scope>
    <source>
        <strain evidence="1 2">B05.10</strain>
    </source>
</reference>
<dbReference type="VEuPathDB" id="FungiDB:Bcin01g03620"/>
<reference evidence="1 2" key="2">
    <citation type="journal article" date="2012" name="Eukaryot. Cell">
        <title>Genome update of Botrytis cinerea strains B05.10 and T4.</title>
        <authorList>
            <person name="Staats M."/>
            <person name="van Kan J.A."/>
        </authorList>
    </citation>
    <scope>NUCLEOTIDE SEQUENCE [LARGE SCALE GENOMIC DNA]</scope>
    <source>
        <strain evidence="1 2">B05.10</strain>
    </source>
</reference>